<sequence length="364" mass="39655">MSHAGGLILNVQHRLGQFSLEADLALPGRGVTALFGASGSGKTSLLRLIAGLDRPVRGHIALDGDTLVDTASRRFVPAHRRRLGVVFQEARLFPHYRVSGNLTYGMPARMTSRFEAVVGLLGIDHLLARYPATLSGGEARRVAIGRALLSDPRLLLMDEPLTGLDGARKRELLRYIQRLAGEVEIPIVYVSHEPAELVEIADTLILMEQGRVRAQGKLDELMERCDLTEALGGFDAAMPLEAEVRSHDEAYGLTRLELDDGQVLTVPGLSVPVGQRIRLRVPVREVALARAPSAGLSYRNQLVTVIEQAWVPPGDAATIELRLRLGSQALRARLTRKSYDELGLVVGQEVTALVRTVAFAPRDA</sequence>
<keyword evidence="2" id="KW-1003">Cell membrane</keyword>
<dbReference type="InterPro" id="IPR005116">
    <property type="entry name" value="Transp-assoc_OB_typ1"/>
</dbReference>
<evidence type="ECO:0000259" key="10">
    <source>
        <dbReference type="PROSITE" id="PS50893"/>
    </source>
</evidence>
<evidence type="ECO:0000256" key="9">
    <source>
        <dbReference type="PROSITE-ProRule" id="PRU01213"/>
    </source>
</evidence>
<keyword evidence="1" id="KW-0813">Transport</keyword>
<keyword evidence="7" id="KW-1278">Translocase</keyword>
<dbReference type="PROSITE" id="PS50893">
    <property type="entry name" value="ABC_TRANSPORTER_2"/>
    <property type="match status" value="1"/>
</dbReference>
<accession>A0A1M6XKX6</accession>
<dbReference type="GO" id="GO:0015098">
    <property type="term" value="F:molybdate ion transmembrane transporter activity"/>
    <property type="evidence" value="ECO:0007669"/>
    <property type="project" value="InterPro"/>
</dbReference>
<dbReference type="EMBL" id="FRAL01000007">
    <property type="protein sequence ID" value="SHL06634.1"/>
    <property type="molecule type" value="Genomic_DNA"/>
</dbReference>
<dbReference type="InterPro" id="IPR003593">
    <property type="entry name" value="AAA+_ATPase"/>
</dbReference>
<evidence type="ECO:0000256" key="7">
    <source>
        <dbReference type="ARBA" id="ARBA00022967"/>
    </source>
</evidence>
<keyword evidence="8" id="KW-0472">Membrane</keyword>
<dbReference type="SUPFAM" id="SSF52540">
    <property type="entry name" value="P-loop containing nucleoside triphosphate hydrolases"/>
    <property type="match status" value="1"/>
</dbReference>
<dbReference type="RefSeq" id="WP_064698716.1">
    <property type="nucleotide sequence ID" value="NZ_BDEO01000002.1"/>
</dbReference>
<evidence type="ECO:0000256" key="6">
    <source>
        <dbReference type="ARBA" id="ARBA00022840"/>
    </source>
</evidence>
<dbReference type="PROSITE" id="PS00211">
    <property type="entry name" value="ABC_TRANSPORTER_1"/>
    <property type="match status" value="1"/>
</dbReference>
<organism evidence="12 13">
    <name type="scientific">Halomonas caseinilytica</name>
    <dbReference type="NCBI Taxonomy" id="438744"/>
    <lineage>
        <taxon>Bacteria</taxon>
        <taxon>Pseudomonadati</taxon>
        <taxon>Pseudomonadota</taxon>
        <taxon>Gammaproteobacteria</taxon>
        <taxon>Oceanospirillales</taxon>
        <taxon>Halomonadaceae</taxon>
        <taxon>Halomonas</taxon>
    </lineage>
</organism>
<dbReference type="Gene3D" id="3.40.50.300">
    <property type="entry name" value="P-loop containing nucleotide triphosphate hydrolases"/>
    <property type="match status" value="1"/>
</dbReference>
<proteinExistence type="predicted"/>
<dbReference type="AlphaFoldDB" id="A0A1M6XKX6"/>
<keyword evidence="3 9" id="KW-0500">Molybdenum</keyword>
<gene>
    <name evidence="12" type="ORF">SAMN05192556_107178</name>
</gene>
<keyword evidence="4" id="KW-0997">Cell inner membrane</keyword>
<dbReference type="Proteomes" id="UP000184248">
    <property type="component" value="Unassembled WGS sequence"/>
</dbReference>
<dbReference type="InterPro" id="IPR008995">
    <property type="entry name" value="Mo/tungstate-bd_C_term_dom"/>
</dbReference>
<protein>
    <submittedName>
        <fullName evidence="12">Molybdate transport system ATP-binding protein</fullName>
    </submittedName>
</protein>
<dbReference type="NCBIfam" id="TIGR02142">
    <property type="entry name" value="modC_ABC"/>
    <property type="match status" value="1"/>
</dbReference>
<dbReference type="PANTHER" id="PTHR43514">
    <property type="entry name" value="ABC TRANSPORTER I FAMILY MEMBER 10"/>
    <property type="match status" value="1"/>
</dbReference>
<dbReference type="GO" id="GO:0140359">
    <property type="term" value="F:ABC-type transporter activity"/>
    <property type="evidence" value="ECO:0007669"/>
    <property type="project" value="InterPro"/>
</dbReference>
<dbReference type="InterPro" id="IPR003439">
    <property type="entry name" value="ABC_transporter-like_ATP-bd"/>
</dbReference>
<dbReference type="GO" id="GO:0016020">
    <property type="term" value="C:membrane"/>
    <property type="evidence" value="ECO:0007669"/>
    <property type="project" value="InterPro"/>
</dbReference>
<dbReference type="InterPro" id="IPR050334">
    <property type="entry name" value="Molybdenum_import_ModC"/>
</dbReference>
<keyword evidence="6 12" id="KW-0067">ATP-binding</keyword>
<feature type="domain" description="ABC transporter" evidence="10">
    <location>
        <begin position="2"/>
        <end position="234"/>
    </location>
</feature>
<evidence type="ECO:0000256" key="4">
    <source>
        <dbReference type="ARBA" id="ARBA00022519"/>
    </source>
</evidence>
<dbReference type="SMART" id="SM00382">
    <property type="entry name" value="AAA"/>
    <property type="match status" value="1"/>
</dbReference>
<evidence type="ECO:0000256" key="1">
    <source>
        <dbReference type="ARBA" id="ARBA00022448"/>
    </source>
</evidence>
<feature type="domain" description="Mop" evidence="11">
    <location>
        <begin position="295"/>
        <end position="363"/>
    </location>
</feature>
<evidence type="ECO:0000313" key="12">
    <source>
        <dbReference type="EMBL" id="SHL06634.1"/>
    </source>
</evidence>
<keyword evidence="5" id="KW-0547">Nucleotide-binding</keyword>
<dbReference type="GO" id="GO:0016887">
    <property type="term" value="F:ATP hydrolysis activity"/>
    <property type="evidence" value="ECO:0007669"/>
    <property type="project" value="InterPro"/>
</dbReference>
<dbReference type="GO" id="GO:0005524">
    <property type="term" value="F:ATP binding"/>
    <property type="evidence" value="ECO:0007669"/>
    <property type="project" value="UniProtKB-KW"/>
</dbReference>
<evidence type="ECO:0000256" key="2">
    <source>
        <dbReference type="ARBA" id="ARBA00022475"/>
    </source>
</evidence>
<evidence type="ECO:0000313" key="13">
    <source>
        <dbReference type="Proteomes" id="UP000184248"/>
    </source>
</evidence>
<dbReference type="InterPro" id="IPR004606">
    <property type="entry name" value="Mop_domain"/>
</dbReference>
<dbReference type="Pfam" id="PF03459">
    <property type="entry name" value="TOBE"/>
    <property type="match status" value="1"/>
</dbReference>
<name>A0A1M6XKX6_9GAMM</name>
<dbReference type="PROSITE" id="PS51866">
    <property type="entry name" value="MOP"/>
    <property type="match status" value="1"/>
</dbReference>
<dbReference type="InterPro" id="IPR011868">
    <property type="entry name" value="ModC_ABC_ATP-bd"/>
</dbReference>
<reference evidence="13" key="1">
    <citation type="submission" date="2016-11" db="EMBL/GenBank/DDBJ databases">
        <authorList>
            <person name="Varghese N."/>
            <person name="Submissions S."/>
        </authorList>
    </citation>
    <scope>NUCLEOTIDE SEQUENCE [LARGE SCALE GENOMIC DNA]</scope>
    <source>
        <strain evidence="13">ALO Sharm</strain>
    </source>
</reference>
<evidence type="ECO:0000256" key="8">
    <source>
        <dbReference type="ARBA" id="ARBA00023136"/>
    </source>
</evidence>
<dbReference type="InterPro" id="IPR017871">
    <property type="entry name" value="ABC_transporter-like_CS"/>
</dbReference>
<evidence type="ECO:0000256" key="5">
    <source>
        <dbReference type="ARBA" id="ARBA00022741"/>
    </source>
</evidence>
<dbReference type="PANTHER" id="PTHR43514:SF4">
    <property type="entry name" value="ABC TRANSPORTER I FAMILY MEMBER 10"/>
    <property type="match status" value="1"/>
</dbReference>
<evidence type="ECO:0000259" key="11">
    <source>
        <dbReference type="PROSITE" id="PS51866"/>
    </source>
</evidence>
<dbReference type="OrthoDB" id="9802264at2"/>
<dbReference type="SUPFAM" id="SSF50331">
    <property type="entry name" value="MOP-like"/>
    <property type="match status" value="1"/>
</dbReference>
<keyword evidence="13" id="KW-1185">Reference proteome</keyword>
<dbReference type="Pfam" id="PF00005">
    <property type="entry name" value="ABC_tran"/>
    <property type="match status" value="1"/>
</dbReference>
<evidence type="ECO:0000256" key="3">
    <source>
        <dbReference type="ARBA" id="ARBA00022505"/>
    </source>
</evidence>
<dbReference type="Gene3D" id="2.40.50.100">
    <property type="match status" value="1"/>
</dbReference>
<dbReference type="InterPro" id="IPR027417">
    <property type="entry name" value="P-loop_NTPase"/>
</dbReference>